<dbReference type="STRING" id="857293.CAAU_2214"/>
<sequence length="57" mass="6669">MATSSFNKNFILDSEKAVESFTRIILEKPQQLKIDRSLTSPERQKEGENKLKRMLSR</sequence>
<comment type="caution">
    <text evidence="2">The sequence shown here is derived from an EMBL/GenBank/DDBJ whole genome shotgun (WGS) entry which is preliminary data.</text>
</comment>
<dbReference type="RefSeq" id="WP_008909554.1">
    <property type="nucleotide sequence ID" value="NZ_CAKP01000113.1"/>
</dbReference>
<feature type="region of interest" description="Disordered" evidence="1">
    <location>
        <begin position="35"/>
        <end position="57"/>
    </location>
</feature>
<keyword evidence="3" id="KW-1185">Reference proteome</keyword>
<dbReference type="AlphaFoldDB" id="I7LKA0"/>
<dbReference type="EMBL" id="CAKP01000113">
    <property type="protein sequence ID" value="CCJ34298.1"/>
    <property type="molecule type" value="Genomic_DNA"/>
</dbReference>
<name>I7LKA0_9CLOT</name>
<gene>
    <name evidence="2" type="ORF">CAAU_2214</name>
</gene>
<evidence type="ECO:0000313" key="2">
    <source>
        <dbReference type="EMBL" id="CCJ34298.1"/>
    </source>
</evidence>
<dbReference type="Proteomes" id="UP000007652">
    <property type="component" value="Unassembled WGS sequence"/>
</dbReference>
<dbReference type="eggNOG" id="ENOG5033I3W">
    <property type="taxonomic scope" value="Bacteria"/>
</dbReference>
<proteinExistence type="predicted"/>
<reference evidence="2 3" key="1">
    <citation type="journal article" date="2011" name="J. Bacteriol.">
        <title>Draft genome sequence of Caloramator australicus strain RC3T, a thermoanaerobe from the Great Artesian Basin of Australia.</title>
        <authorList>
            <person name="Ogg C.D."/>
            <person name="Patel B.K.C."/>
        </authorList>
    </citation>
    <scope>NUCLEOTIDE SEQUENCE [LARGE SCALE GENOMIC DNA]</scope>
    <source>
        <strain evidence="2 3">RC3</strain>
    </source>
</reference>
<protein>
    <submittedName>
        <fullName evidence="2">Uncharacterized protein</fullName>
    </submittedName>
</protein>
<organism evidence="2 3">
    <name type="scientific">Caloramator australicus RC3</name>
    <dbReference type="NCBI Taxonomy" id="857293"/>
    <lineage>
        <taxon>Bacteria</taxon>
        <taxon>Bacillati</taxon>
        <taxon>Bacillota</taxon>
        <taxon>Clostridia</taxon>
        <taxon>Eubacteriales</taxon>
        <taxon>Clostridiaceae</taxon>
        <taxon>Caloramator</taxon>
    </lineage>
</organism>
<evidence type="ECO:0000313" key="3">
    <source>
        <dbReference type="Proteomes" id="UP000007652"/>
    </source>
</evidence>
<evidence type="ECO:0000256" key="1">
    <source>
        <dbReference type="SAM" id="MobiDB-lite"/>
    </source>
</evidence>
<accession>I7LKA0</accession>
<feature type="compositionally biased region" description="Basic and acidic residues" evidence="1">
    <location>
        <begin position="42"/>
        <end position="51"/>
    </location>
</feature>